<name>W1PBR1_AMBTC</name>
<protein>
    <recommendedName>
        <fullName evidence="5">Transcription factor Iwr1 domain-containing protein</fullName>
    </recommendedName>
</protein>
<dbReference type="Gramene" id="ERN05378">
    <property type="protein sequence ID" value="ERN05378"/>
    <property type="gene ID" value="AMTR_s00007p00208700"/>
</dbReference>
<evidence type="ECO:0000259" key="5">
    <source>
        <dbReference type="Pfam" id="PF08574"/>
    </source>
</evidence>
<comment type="similarity">
    <text evidence="1">Belongs to the IWR1/SLC7A6OS family.</text>
</comment>
<feature type="region of interest" description="Disordered" evidence="2">
    <location>
        <begin position="474"/>
        <end position="535"/>
    </location>
</feature>
<feature type="compositionally biased region" description="Acidic residues" evidence="2">
    <location>
        <begin position="474"/>
        <end position="489"/>
    </location>
</feature>
<dbReference type="eggNOG" id="ENOG502QUIF">
    <property type="taxonomic scope" value="Eukaryota"/>
</dbReference>
<dbReference type="Pfam" id="PF08574">
    <property type="entry name" value="Iwr1"/>
    <property type="match status" value="1"/>
</dbReference>
<dbReference type="PANTHER" id="PTHR36768:SF1">
    <property type="entry name" value="ATP-DEPENDENT HELICASE_DEOXYRIBONUCLEASE SUBUNIT B"/>
    <property type="match status" value="1"/>
</dbReference>
<accession>W1PBR1</accession>
<keyword evidence="3" id="KW-1133">Transmembrane helix</keyword>
<feature type="chain" id="PRO_5004807253" description="Transcription factor Iwr1 domain-containing protein" evidence="4">
    <location>
        <begin position="27"/>
        <end position="554"/>
    </location>
</feature>
<dbReference type="STRING" id="13333.W1PBR1"/>
<feature type="transmembrane region" description="Helical" evidence="3">
    <location>
        <begin position="174"/>
        <end position="193"/>
    </location>
</feature>
<evidence type="ECO:0000256" key="4">
    <source>
        <dbReference type="SAM" id="SignalP"/>
    </source>
</evidence>
<dbReference type="EMBL" id="KI394011">
    <property type="protein sequence ID" value="ERN05378.1"/>
    <property type="molecule type" value="Genomic_DNA"/>
</dbReference>
<evidence type="ECO:0000256" key="2">
    <source>
        <dbReference type="SAM" id="MobiDB-lite"/>
    </source>
</evidence>
<proteinExistence type="inferred from homology"/>
<keyword evidence="7" id="KW-1185">Reference proteome</keyword>
<feature type="domain" description="Transcription factor Iwr1" evidence="5">
    <location>
        <begin position="440"/>
        <end position="501"/>
    </location>
</feature>
<evidence type="ECO:0000313" key="6">
    <source>
        <dbReference type="EMBL" id="ERN05378.1"/>
    </source>
</evidence>
<keyword evidence="3" id="KW-0472">Membrane</keyword>
<feature type="signal peptide" evidence="4">
    <location>
        <begin position="1"/>
        <end position="26"/>
    </location>
</feature>
<dbReference type="PANTHER" id="PTHR36768">
    <property type="entry name" value="ATP-DEPENDENT HELICASE/DEOXYRIBONUCLEASE SUBUNIT B"/>
    <property type="match status" value="1"/>
</dbReference>
<evidence type="ECO:0000313" key="7">
    <source>
        <dbReference type="Proteomes" id="UP000017836"/>
    </source>
</evidence>
<keyword evidence="3" id="KW-0812">Transmembrane</keyword>
<organism evidence="6 7">
    <name type="scientific">Amborella trichopoda</name>
    <dbReference type="NCBI Taxonomy" id="13333"/>
    <lineage>
        <taxon>Eukaryota</taxon>
        <taxon>Viridiplantae</taxon>
        <taxon>Streptophyta</taxon>
        <taxon>Embryophyta</taxon>
        <taxon>Tracheophyta</taxon>
        <taxon>Spermatophyta</taxon>
        <taxon>Magnoliopsida</taxon>
        <taxon>Amborellales</taxon>
        <taxon>Amborellaceae</taxon>
        <taxon>Amborella</taxon>
    </lineage>
</organism>
<keyword evidence="4" id="KW-0732">Signal</keyword>
<feature type="region of interest" description="Disordered" evidence="2">
    <location>
        <begin position="327"/>
        <end position="346"/>
    </location>
</feature>
<reference evidence="7" key="1">
    <citation type="journal article" date="2013" name="Science">
        <title>The Amborella genome and the evolution of flowering plants.</title>
        <authorList>
            <consortium name="Amborella Genome Project"/>
        </authorList>
    </citation>
    <scope>NUCLEOTIDE SEQUENCE [LARGE SCALE GENOMIC DNA]</scope>
</reference>
<dbReference type="InterPro" id="IPR013883">
    <property type="entry name" value="TF_Iwr1_dom"/>
</dbReference>
<evidence type="ECO:0000256" key="1">
    <source>
        <dbReference type="ARBA" id="ARBA00010218"/>
    </source>
</evidence>
<dbReference type="HOGENOM" id="CLU_492060_0_0_1"/>
<dbReference type="Proteomes" id="UP000017836">
    <property type="component" value="Unassembled WGS sequence"/>
</dbReference>
<gene>
    <name evidence="6" type="ORF">AMTR_s00007p00208700</name>
</gene>
<sequence>MARNSRALYLIFFCLFSLSNLSTSFAYRPGDIVPMNKMSQYHAMRTTWHDVIGRHCPIFAVNREVLLPIAKPTGYTGADPYKLSFQIGNEKFLIPWLFVINRKSSEVPMIDMHLGYSGSDIQGVTTNVIDMPHHYVEVHPNIRKEFWDPQHWPKHILVRYTWEERSEIDVQGGFYALFGYGVVVSFILAIYILQSSQDKLARFGSTIMDSKASSSKNHASTTISEKPVIVRVKRKANQAPVDALWLEINDRPLKRATLDISALSISDSIGKEEVKATRILVQRVETISSSEAIQDILLSVVPNVNDAKTTGAKTHRPKLEERRLEFKQDKKQEQLRSSARQKQEDLAKSARFEQIWKSRKGNEEAHHDSFVREFCHLYDVVRVDEDERSSDRASRQNKKDRGAALDEGTILCNYLPMLREWVPDAADEIEAELNASHKQDEYVYDVYAVDDNRSPLDSDASCWFPSVQIEEELFGDEPADSGEETDDSNAENNPRNDYPDESSEDEDLQSKSSSYLSEEPNSDDDRDGEHGCIDDDMALYDTTGILEELMAWNE</sequence>
<evidence type="ECO:0000256" key="3">
    <source>
        <dbReference type="SAM" id="Phobius"/>
    </source>
</evidence>
<dbReference type="AlphaFoldDB" id="W1PBR1"/>